<evidence type="ECO:0000259" key="3">
    <source>
        <dbReference type="Pfam" id="PF13649"/>
    </source>
</evidence>
<dbReference type="InterPro" id="IPR029063">
    <property type="entry name" value="SAM-dependent_MTases_sf"/>
</dbReference>
<feature type="domain" description="Methyltransferase" evidence="3">
    <location>
        <begin position="39"/>
        <end position="133"/>
    </location>
</feature>
<organism evidence="4">
    <name type="scientific">marine metagenome</name>
    <dbReference type="NCBI Taxonomy" id="408172"/>
    <lineage>
        <taxon>unclassified sequences</taxon>
        <taxon>metagenomes</taxon>
        <taxon>ecological metagenomes</taxon>
    </lineage>
</organism>
<name>A0A382FB60_9ZZZZ</name>
<dbReference type="Gene3D" id="3.40.50.150">
    <property type="entry name" value="Vaccinia Virus protein VP39"/>
    <property type="match status" value="1"/>
</dbReference>
<dbReference type="InterPro" id="IPR023149">
    <property type="entry name" value="Trans_acon_MeTrfase_C"/>
</dbReference>
<protein>
    <recommendedName>
        <fullName evidence="3">Methyltransferase domain-containing protein</fullName>
    </recommendedName>
</protein>
<dbReference type="SUPFAM" id="SSF53335">
    <property type="entry name" value="S-adenosyl-L-methionine-dependent methyltransferases"/>
    <property type="match status" value="1"/>
</dbReference>
<gene>
    <name evidence="4" type="ORF">METZ01_LOCUS212398</name>
</gene>
<accession>A0A382FB60</accession>
<evidence type="ECO:0000256" key="2">
    <source>
        <dbReference type="ARBA" id="ARBA00022679"/>
    </source>
</evidence>
<dbReference type="EMBL" id="UINC01048694">
    <property type="protein sequence ID" value="SVB59544.1"/>
    <property type="molecule type" value="Genomic_DNA"/>
</dbReference>
<dbReference type="Pfam" id="PF13649">
    <property type="entry name" value="Methyltransf_25"/>
    <property type="match status" value="1"/>
</dbReference>
<keyword evidence="1" id="KW-0489">Methyltransferase</keyword>
<dbReference type="Gene3D" id="1.10.150.290">
    <property type="entry name" value="S-adenosyl-L-methionine-dependent methyltransferases"/>
    <property type="match status" value="1"/>
</dbReference>
<dbReference type="PANTHER" id="PTHR43861:SF1">
    <property type="entry name" value="TRANS-ACONITATE 2-METHYLTRANSFERASE"/>
    <property type="match status" value="1"/>
</dbReference>
<keyword evidence="2" id="KW-0808">Transferase</keyword>
<dbReference type="InterPro" id="IPR041698">
    <property type="entry name" value="Methyltransf_25"/>
</dbReference>
<dbReference type="PANTHER" id="PTHR43861">
    <property type="entry name" value="TRANS-ACONITATE 2-METHYLTRANSFERASE-RELATED"/>
    <property type="match status" value="1"/>
</dbReference>
<sequence length="267" mass="29334">MMGATYKWDAKDYAKNSTAQFDWANELIDKLTLCGEEHVLDVGCGDGKVSAALSRRLSAGSVLGIDSSEQMVALAGDNFPQNEYGNLSFAQADARALVFDGRFDVVFSNATLHWICGHEPVLAGVARGLTTGGRFLLQMGGQGNVVDLIAVLDEMVARAPWGEYFADFSFPYGFYGPEEYTGWLAQGGLVAERLELIPKDMVHKNAAALVGWVRTTWLPYTQRVPEARRESFVEELIESYLAAHPPDSEGRTHVRMVRLEVEGHKAA</sequence>
<evidence type="ECO:0000256" key="1">
    <source>
        <dbReference type="ARBA" id="ARBA00022603"/>
    </source>
</evidence>
<reference evidence="4" key="1">
    <citation type="submission" date="2018-05" db="EMBL/GenBank/DDBJ databases">
        <authorList>
            <person name="Lanie J.A."/>
            <person name="Ng W.-L."/>
            <person name="Kazmierczak K.M."/>
            <person name="Andrzejewski T.M."/>
            <person name="Davidsen T.M."/>
            <person name="Wayne K.J."/>
            <person name="Tettelin H."/>
            <person name="Glass J.I."/>
            <person name="Rusch D."/>
            <person name="Podicherti R."/>
            <person name="Tsui H.-C.T."/>
            <person name="Winkler M.E."/>
        </authorList>
    </citation>
    <scope>NUCLEOTIDE SEQUENCE</scope>
</reference>
<dbReference type="GO" id="GO:0030798">
    <property type="term" value="F:trans-aconitate 2-methyltransferase activity"/>
    <property type="evidence" value="ECO:0007669"/>
    <property type="project" value="InterPro"/>
</dbReference>
<dbReference type="GO" id="GO:0032259">
    <property type="term" value="P:methylation"/>
    <property type="evidence" value="ECO:0007669"/>
    <property type="project" value="UniProtKB-KW"/>
</dbReference>
<evidence type="ECO:0000313" key="4">
    <source>
        <dbReference type="EMBL" id="SVB59544.1"/>
    </source>
</evidence>
<proteinExistence type="predicted"/>
<dbReference type="CDD" id="cd02440">
    <property type="entry name" value="AdoMet_MTases"/>
    <property type="match status" value="1"/>
</dbReference>
<dbReference type="AlphaFoldDB" id="A0A382FB60"/>